<feature type="transmembrane region" description="Helical" evidence="2">
    <location>
        <begin position="164"/>
        <end position="187"/>
    </location>
</feature>
<feature type="region of interest" description="Disordered" evidence="1">
    <location>
        <begin position="122"/>
        <end position="141"/>
    </location>
</feature>
<organism evidence="3">
    <name type="scientific">Ananas comosus var. bracteatus</name>
    <name type="common">red pineapple</name>
    <dbReference type="NCBI Taxonomy" id="296719"/>
    <lineage>
        <taxon>Eukaryota</taxon>
        <taxon>Viridiplantae</taxon>
        <taxon>Streptophyta</taxon>
        <taxon>Embryophyta</taxon>
        <taxon>Tracheophyta</taxon>
        <taxon>Spermatophyta</taxon>
        <taxon>Magnoliopsida</taxon>
        <taxon>Liliopsida</taxon>
        <taxon>Poales</taxon>
        <taxon>Bromeliaceae</taxon>
        <taxon>Bromelioideae</taxon>
        <taxon>Ananas</taxon>
    </lineage>
</organism>
<evidence type="ECO:0000256" key="1">
    <source>
        <dbReference type="SAM" id="MobiDB-lite"/>
    </source>
</evidence>
<evidence type="ECO:0000313" key="3">
    <source>
        <dbReference type="EMBL" id="CAD1831793.1"/>
    </source>
</evidence>
<dbReference type="AlphaFoldDB" id="A0A6V7PMA8"/>
<gene>
    <name evidence="3" type="ORF">CB5_LOCUS15004</name>
</gene>
<keyword evidence="2" id="KW-0812">Transmembrane</keyword>
<feature type="compositionally biased region" description="Basic residues" evidence="1">
    <location>
        <begin position="128"/>
        <end position="138"/>
    </location>
</feature>
<keyword evidence="2" id="KW-0472">Membrane</keyword>
<accession>A0A6V7PMA8</accession>
<dbReference type="EMBL" id="LR862149">
    <property type="protein sequence ID" value="CAD1831793.1"/>
    <property type="molecule type" value="Genomic_DNA"/>
</dbReference>
<keyword evidence="2" id="KW-1133">Transmembrane helix</keyword>
<proteinExistence type="predicted"/>
<feature type="region of interest" description="Disordered" evidence="1">
    <location>
        <begin position="22"/>
        <end position="64"/>
    </location>
</feature>
<name>A0A6V7PMA8_ANACO</name>
<protein>
    <submittedName>
        <fullName evidence="3">Uncharacterized protein</fullName>
    </submittedName>
</protein>
<reference evidence="3" key="1">
    <citation type="submission" date="2020-07" db="EMBL/GenBank/DDBJ databases">
        <authorList>
            <person name="Lin J."/>
        </authorList>
    </citation>
    <scope>NUCLEOTIDE SEQUENCE</scope>
</reference>
<feature type="compositionally biased region" description="Polar residues" evidence="1">
    <location>
        <begin position="49"/>
        <end position="64"/>
    </location>
</feature>
<evidence type="ECO:0000256" key="2">
    <source>
        <dbReference type="SAM" id="Phobius"/>
    </source>
</evidence>
<sequence>MQGQKNNLHSCSETYQFDLGSNSNASGMDHRNLPPLSAMDAQNLPGEQRSASRQSEANNGPSLESVNLNLNINQIDHGQSVHNTGNVGGSVQELESGPSPLPYNTGLLPPEHLYLAGASSDNFGSSSRGHRSSNKRKNIGGVPGSLHSAKAQVIITQMRIDCCLLLHFVIVQILLTHLAHLIIILLVRILEWYRQHQWLLITIQVARKAL</sequence>